<evidence type="ECO:0000256" key="2">
    <source>
        <dbReference type="ARBA" id="ARBA00022475"/>
    </source>
</evidence>
<keyword evidence="3 6" id="KW-0812">Transmembrane</keyword>
<dbReference type="NCBIfam" id="TIGR00360">
    <property type="entry name" value="ComEC_N-term"/>
    <property type="match status" value="1"/>
</dbReference>
<reference evidence="9 10" key="1">
    <citation type="submission" date="2018-03" db="EMBL/GenBank/DDBJ databases">
        <authorList>
            <person name="Keele B.F."/>
        </authorList>
    </citation>
    <scope>NUCLEOTIDE SEQUENCE [LARGE SCALE GENOMIC DNA]</scope>
    <source>
        <strain evidence="9 10">CECT 8811</strain>
    </source>
</reference>
<evidence type="ECO:0000256" key="4">
    <source>
        <dbReference type="ARBA" id="ARBA00022989"/>
    </source>
</evidence>
<protein>
    <submittedName>
        <fullName evidence="9">ComE operon protein 3</fullName>
    </submittedName>
</protein>
<evidence type="ECO:0000256" key="1">
    <source>
        <dbReference type="ARBA" id="ARBA00004651"/>
    </source>
</evidence>
<dbReference type="Proteomes" id="UP000244911">
    <property type="component" value="Unassembled WGS sequence"/>
</dbReference>
<name>A0A2R8AIW5_9RHOB</name>
<keyword evidence="2" id="KW-1003">Cell membrane</keyword>
<dbReference type="GO" id="GO:0005886">
    <property type="term" value="C:plasma membrane"/>
    <property type="evidence" value="ECO:0007669"/>
    <property type="project" value="UniProtKB-SubCell"/>
</dbReference>
<dbReference type="OrthoDB" id="9790149at2"/>
<dbReference type="EMBL" id="OMOI01000001">
    <property type="protein sequence ID" value="SPF75829.1"/>
    <property type="molecule type" value="Genomic_DNA"/>
</dbReference>
<comment type="subcellular location">
    <subcellularLocation>
        <location evidence="1">Cell membrane</location>
        <topology evidence="1">Multi-pass membrane protein</topology>
    </subcellularLocation>
</comment>
<feature type="transmembrane region" description="Helical" evidence="6">
    <location>
        <begin position="496"/>
        <end position="513"/>
    </location>
</feature>
<keyword evidence="10" id="KW-1185">Reference proteome</keyword>
<dbReference type="Pfam" id="PF13567">
    <property type="entry name" value="DUF4131"/>
    <property type="match status" value="1"/>
</dbReference>
<dbReference type="PANTHER" id="PTHR30619">
    <property type="entry name" value="DNA INTERNALIZATION/COMPETENCE PROTEIN COMEC/REC2"/>
    <property type="match status" value="1"/>
</dbReference>
<feature type="transmembrane region" description="Helical" evidence="6">
    <location>
        <begin position="341"/>
        <end position="358"/>
    </location>
</feature>
<evidence type="ECO:0000313" key="10">
    <source>
        <dbReference type="Proteomes" id="UP000244911"/>
    </source>
</evidence>
<gene>
    <name evidence="9" type="primary">comEC</name>
    <name evidence="9" type="ORF">ALP8811_00823</name>
</gene>
<feature type="transmembrane region" description="Helical" evidence="6">
    <location>
        <begin position="298"/>
        <end position="320"/>
    </location>
</feature>
<dbReference type="InterPro" id="IPR052159">
    <property type="entry name" value="Competence_DNA_uptake"/>
</dbReference>
<dbReference type="Pfam" id="PF03772">
    <property type="entry name" value="Competence"/>
    <property type="match status" value="1"/>
</dbReference>
<evidence type="ECO:0000313" key="9">
    <source>
        <dbReference type="EMBL" id="SPF75829.1"/>
    </source>
</evidence>
<organism evidence="9 10">
    <name type="scientific">Aliiroseovarius pelagivivens</name>
    <dbReference type="NCBI Taxonomy" id="1639690"/>
    <lineage>
        <taxon>Bacteria</taxon>
        <taxon>Pseudomonadati</taxon>
        <taxon>Pseudomonadota</taxon>
        <taxon>Alphaproteobacteria</taxon>
        <taxon>Rhodobacterales</taxon>
        <taxon>Paracoccaceae</taxon>
        <taxon>Aliiroseovarius</taxon>
    </lineage>
</organism>
<feature type="transmembrane region" description="Helical" evidence="6">
    <location>
        <begin position="68"/>
        <end position="88"/>
    </location>
</feature>
<feature type="transmembrane region" description="Helical" evidence="6">
    <location>
        <begin position="257"/>
        <end position="278"/>
    </location>
</feature>
<accession>A0A2R8AIW5</accession>
<feature type="transmembrane region" description="Helical" evidence="6">
    <location>
        <begin position="364"/>
        <end position="383"/>
    </location>
</feature>
<feature type="transmembrane region" description="Helical" evidence="6">
    <location>
        <begin position="436"/>
        <end position="459"/>
    </location>
</feature>
<dbReference type="PANTHER" id="PTHR30619:SF1">
    <property type="entry name" value="RECOMBINATION PROTEIN 2"/>
    <property type="match status" value="1"/>
</dbReference>
<keyword evidence="4 6" id="KW-1133">Transmembrane helix</keyword>
<keyword evidence="5 6" id="KW-0472">Membrane</keyword>
<dbReference type="InterPro" id="IPR004477">
    <property type="entry name" value="ComEC_N"/>
</dbReference>
<evidence type="ECO:0000259" key="7">
    <source>
        <dbReference type="Pfam" id="PF03772"/>
    </source>
</evidence>
<evidence type="ECO:0000256" key="6">
    <source>
        <dbReference type="SAM" id="Phobius"/>
    </source>
</evidence>
<feature type="transmembrane region" description="Helical" evidence="6">
    <location>
        <begin position="41"/>
        <end position="62"/>
    </location>
</feature>
<evidence type="ECO:0000259" key="8">
    <source>
        <dbReference type="Pfam" id="PF13567"/>
    </source>
</evidence>
<evidence type="ECO:0000256" key="5">
    <source>
        <dbReference type="ARBA" id="ARBA00023136"/>
    </source>
</evidence>
<feature type="transmembrane region" description="Helical" evidence="6">
    <location>
        <begin position="403"/>
        <end position="424"/>
    </location>
</feature>
<dbReference type="InterPro" id="IPR025405">
    <property type="entry name" value="DUF4131"/>
</dbReference>
<feature type="domain" description="DUF4131" evidence="8">
    <location>
        <begin position="45"/>
        <end position="196"/>
    </location>
</feature>
<dbReference type="AlphaFoldDB" id="A0A2R8AIW5"/>
<feature type="transmembrane region" description="Helical" evidence="6">
    <location>
        <begin position="17"/>
        <end position="34"/>
    </location>
</feature>
<feature type="domain" description="ComEC/Rec2-related protein" evidence="7">
    <location>
        <begin position="237"/>
        <end position="516"/>
    </location>
</feature>
<sequence length="683" mass="73247">MLAVKLLSRIEEERGRFLIWAPLFFGAGIGLYFVPSREPDIGIYTALAILGLFCAGIAWRWPWGIGPLARAVICIALGFGIAGVRAHWVAGPVLDFRYYGPVEGRIIAMDRSQSDAVRLTLDQVRLSDVNPRKRPDQVRVSLHGEQGYLSPAIGQRIALTGHLSGPNGPVEPGGFDFQRMAWFRGIGAVGYTRSPALLLSPPTGDLSLAIGRLRQVIAHRVRAVLPGVSGAFAATITTGDRSSMERATIDALRGSNLAHLLAISGLHMGLLTGFVFQAMRILMGFWPRLVLNFPVKKLAAVTAIGAGVFYLALSGGAVATTRAFIMVTTMFVAILFDRRALTLRAVAMAAMIVLILTPEALVEPGFQMSFAATTALVAVFAWIRDRSRDETPRRLPGWLRPVVTVVISSAVAGLATASIGAAHFNQVSHYGLVANLLSVPIMGAVIMPLAVLAALLAVVRLEVLALWLMDWPIRWILWVADTVSSLDGAVGKVPTPPGFVLPVLAVAGILLVLLRGRERWIALAPFAVVFAGWANVDRPEILISSSGGLVGVMTDQGRVLSKPRGEGFAARSWLENDGDAASQQVAFERDGFNGRKGQLEVDLSGLSLAHLTGRGAEDRLAEVCAGADLVVLAAWRDDALPEGCAVLDRKALAKSGAVAVHLEPDGWSIEPSRPEDRARLWTR</sequence>
<proteinExistence type="predicted"/>
<evidence type="ECO:0000256" key="3">
    <source>
        <dbReference type="ARBA" id="ARBA00022692"/>
    </source>
</evidence>